<dbReference type="Pfam" id="PF03372">
    <property type="entry name" value="Exo_endo_phos"/>
    <property type="match status" value="1"/>
</dbReference>
<dbReference type="InterPro" id="IPR005135">
    <property type="entry name" value="Endo/exonuclease/phosphatase"/>
</dbReference>
<keyword evidence="4" id="KW-0540">Nuclease</keyword>
<accession>A0ABT3P232</accession>
<evidence type="ECO:0000313" key="4">
    <source>
        <dbReference type="EMBL" id="MCW8088470.1"/>
    </source>
</evidence>
<keyword evidence="4" id="KW-0255">Endonuclease</keyword>
<reference evidence="4 5" key="1">
    <citation type="submission" date="2022-10" db="EMBL/GenBank/DDBJ databases">
        <title>Roseococcus glaciei nov., sp. nov., isolated from glacier.</title>
        <authorList>
            <person name="Liu Q."/>
            <person name="Xin Y.-H."/>
        </authorList>
    </citation>
    <scope>NUCLEOTIDE SEQUENCE [LARGE SCALE GENOMIC DNA]</scope>
    <source>
        <strain evidence="4 5">MDT2-1-1</strain>
    </source>
</reference>
<name>A0ABT3P232_9PROT</name>
<sequence length="371" mass="41548">MLPYLASAPAFAIWGLSVLLVAATLLSTVRSSAWWIRIWDYPRLQIAAMLILAAVFQAAILPRHLPDAAVLGLTLSCLAWQGYRIRPYTRLHPRQVLRAEASDEANTLTLIVSNVLQDNRRASDLLRVIEATDPDIVLTLETNGWWDGQLQPLLDRYPYAVRHPLENTYGIHLFSRLELRDAEVRERVTKDIPSIFARVRLRSGRLVALHCLHPEPPQVGNDVAERDAELLMVAKQVARDGQPTVVCGDLNDVAWSHTTRLFQRLSGMLDPRIGRGVFPTFNADYWFARWPLDHVFHDPCFRLVRLEVLPHIGSDHFPILASLAYDSTALQEQEAPAADREDREEATAKISAGREAAKNAAGAGGVPSRDD</sequence>
<dbReference type="SUPFAM" id="SSF56219">
    <property type="entry name" value="DNase I-like"/>
    <property type="match status" value="1"/>
</dbReference>
<feature type="region of interest" description="Disordered" evidence="1">
    <location>
        <begin position="331"/>
        <end position="371"/>
    </location>
</feature>
<evidence type="ECO:0000259" key="3">
    <source>
        <dbReference type="Pfam" id="PF03372"/>
    </source>
</evidence>
<keyword evidence="5" id="KW-1185">Reference proteome</keyword>
<keyword evidence="2" id="KW-0472">Membrane</keyword>
<keyword evidence="2" id="KW-1133">Transmembrane helix</keyword>
<feature type="compositionally biased region" description="Basic and acidic residues" evidence="1">
    <location>
        <begin position="337"/>
        <end position="347"/>
    </location>
</feature>
<dbReference type="GO" id="GO:0004519">
    <property type="term" value="F:endonuclease activity"/>
    <property type="evidence" value="ECO:0007669"/>
    <property type="project" value="UniProtKB-KW"/>
</dbReference>
<evidence type="ECO:0000313" key="5">
    <source>
        <dbReference type="Proteomes" id="UP001526430"/>
    </source>
</evidence>
<comment type="caution">
    <text evidence="4">The sequence shown here is derived from an EMBL/GenBank/DDBJ whole genome shotgun (WGS) entry which is preliminary data.</text>
</comment>
<feature type="transmembrane region" description="Helical" evidence="2">
    <location>
        <begin position="41"/>
        <end position="62"/>
    </location>
</feature>
<evidence type="ECO:0000256" key="1">
    <source>
        <dbReference type="SAM" id="MobiDB-lite"/>
    </source>
</evidence>
<feature type="transmembrane region" description="Helical" evidence="2">
    <location>
        <begin position="6"/>
        <end position="29"/>
    </location>
</feature>
<proteinExistence type="predicted"/>
<dbReference type="Proteomes" id="UP001526430">
    <property type="component" value="Unassembled WGS sequence"/>
</dbReference>
<keyword evidence="4" id="KW-0378">Hydrolase</keyword>
<keyword evidence="2" id="KW-0812">Transmembrane</keyword>
<evidence type="ECO:0000256" key="2">
    <source>
        <dbReference type="SAM" id="Phobius"/>
    </source>
</evidence>
<dbReference type="RefSeq" id="WP_301592726.1">
    <property type="nucleotide sequence ID" value="NZ_JAPFQI010000040.1"/>
</dbReference>
<dbReference type="EMBL" id="JAPFQI010000040">
    <property type="protein sequence ID" value="MCW8088470.1"/>
    <property type="molecule type" value="Genomic_DNA"/>
</dbReference>
<dbReference type="Gene3D" id="3.60.10.10">
    <property type="entry name" value="Endonuclease/exonuclease/phosphatase"/>
    <property type="match status" value="1"/>
</dbReference>
<dbReference type="InterPro" id="IPR036691">
    <property type="entry name" value="Endo/exonu/phosph_ase_sf"/>
</dbReference>
<feature type="domain" description="Endonuclease/exonuclease/phosphatase" evidence="3">
    <location>
        <begin position="114"/>
        <end position="316"/>
    </location>
</feature>
<organism evidence="4 5">
    <name type="scientific">Sabulicella glaciei</name>
    <dbReference type="NCBI Taxonomy" id="2984948"/>
    <lineage>
        <taxon>Bacteria</taxon>
        <taxon>Pseudomonadati</taxon>
        <taxon>Pseudomonadota</taxon>
        <taxon>Alphaproteobacteria</taxon>
        <taxon>Acetobacterales</taxon>
        <taxon>Acetobacteraceae</taxon>
        <taxon>Sabulicella</taxon>
    </lineage>
</organism>
<protein>
    <submittedName>
        <fullName evidence="4">Endonuclease/exonuclease/phosphatase family protein</fullName>
    </submittedName>
</protein>
<gene>
    <name evidence="4" type="ORF">OF850_23100</name>
</gene>